<name>A0A383WD08_TETOB</name>
<keyword evidence="2" id="KW-1185">Reference proteome</keyword>
<dbReference type="Proteomes" id="UP000256970">
    <property type="component" value="Unassembled WGS sequence"/>
</dbReference>
<evidence type="ECO:0000313" key="2">
    <source>
        <dbReference type="Proteomes" id="UP000256970"/>
    </source>
</evidence>
<accession>A0A383WD08</accession>
<protein>
    <submittedName>
        <fullName evidence="1">Uncharacterized protein</fullName>
    </submittedName>
</protein>
<dbReference type="EMBL" id="FNXT01001221">
    <property type="protein sequence ID" value="SZX74969.1"/>
    <property type="molecule type" value="Genomic_DNA"/>
</dbReference>
<evidence type="ECO:0000313" key="1">
    <source>
        <dbReference type="EMBL" id="SZX74969.1"/>
    </source>
</evidence>
<reference evidence="1 2" key="1">
    <citation type="submission" date="2016-10" db="EMBL/GenBank/DDBJ databases">
        <authorList>
            <person name="Cai Z."/>
        </authorList>
    </citation>
    <scope>NUCLEOTIDE SEQUENCE [LARGE SCALE GENOMIC DNA]</scope>
</reference>
<sequence length="99" mass="11205">MQQHVEELKAKLREKQQQQQQPPAWQAASFLLFFLGFINFAAMLANFQLGMFLPWVAVKPAGGVLAKQLISTMLPLTNTVVLMIFCLQAVKAAWACLRW</sequence>
<proteinExistence type="predicted"/>
<gene>
    <name evidence="1" type="ORF">BQ4739_LOCUS15286</name>
</gene>
<dbReference type="AlphaFoldDB" id="A0A383WD08"/>
<organism evidence="1 2">
    <name type="scientific">Tetradesmus obliquus</name>
    <name type="common">Green alga</name>
    <name type="synonym">Acutodesmus obliquus</name>
    <dbReference type="NCBI Taxonomy" id="3088"/>
    <lineage>
        <taxon>Eukaryota</taxon>
        <taxon>Viridiplantae</taxon>
        <taxon>Chlorophyta</taxon>
        <taxon>core chlorophytes</taxon>
        <taxon>Chlorophyceae</taxon>
        <taxon>CS clade</taxon>
        <taxon>Sphaeropleales</taxon>
        <taxon>Scenedesmaceae</taxon>
        <taxon>Tetradesmus</taxon>
    </lineage>
</organism>